<name>A0A8S1NZY5_PARPR</name>
<gene>
    <name evidence="1" type="ORF">PPRIM_AZ9-3.1.T0990181</name>
</gene>
<sequence>MEQNPVPIFEQTKNQTKQRKAIDQEIKTKLILSVVNDRLPIYQAAILHKVKYSSAKHILRNYFNDSANFFSTQRKRKRKILCNNVFVLIDACSGKITIKKQQPHSISCAHNGVTPILQQKFISQLSNAIYQEVHPIQKKLSKQTNEVVHIQKDIYKLFEIIKKQHNDMTNLKEQY</sequence>
<accession>A0A8S1NZY5</accession>
<dbReference type="EMBL" id="CAJJDM010000102">
    <property type="protein sequence ID" value="CAD8095846.1"/>
    <property type="molecule type" value="Genomic_DNA"/>
</dbReference>
<protein>
    <submittedName>
        <fullName evidence="1">Uncharacterized protein</fullName>
    </submittedName>
</protein>
<dbReference type="Proteomes" id="UP000688137">
    <property type="component" value="Unassembled WGS sequence"/>
</dbReference>
<dbReference type="OMA" id="HNDMTNL"/>
<evidence type="ECO:0000313" key="2">
    <source>
        <dbReference type="Proteomes" id="UP000688137"/>
    </source>
</evidence>
<organism evidence="1 2">
    <name type="scientific">Paramecium primaurelia</name>
    <dbReference type="NCBI Taxonomy" id="5886"/>
    <lineage>
        <taxon>Eukaryota</taxon>
        <taxon>Sar</taxon>
        <taxon>Alveolata</taxon>
        <taxon>Ciliophora</taxon>
        <taxon>Intramacronucleata</taxon>
        <taxon>Oligohymenophorea</taxon>
        <taxon>Peniculida</taxon>
        <taxon>Parameciidae</taxon>
        <taxon>Paramecium</taxon>
    </lineage>
</organism>
<proteinExistence type="predicted"/>
<reference evidence="1" key="1">
    <citation type="submission" date="2021-01" db="EMBL/GenBank/DDBJ databases">
        <authorList>
            <consortium name="Genoscope - CEA"/>
            <person name="William W."/>
        </authorList>
    </citation>
    <scope>NUCLEOTIDE SEQUENCE</scope>
</reference>
<comment type="caution">
    <text evidence="1">The sequence shown here is derived from an EMBL/GenBank/DDBJ whole genome shotgun (WGS) entry which is preliminary data.</text>
</comment>
<dbReference type="AlphaFoldDB" id="A0A8S1NZY5"/>
<keyword evidence="2" id="KW-1185">Reference proteome</keyword>
<evidence type="ECO:0000313" key="1">
    <source>
        <dbReference type="EMBL" id="CAD8095846.1"/>
    </source>
</evidence>